<evidence type="ECO:0000313" key="4">
    <source>
        <dbReference type="EMBL" id="MFD1834638.1"/>
    </source>
</evidence>
<feature type="domain" description="SLH" evidence="3">
    <location>
        <begin position="95"/>
        <end position="158"/>
    </location>
</feature>
<accession>A0ABW4PW26</accession>
<reference evidence="5" key="1">
    <citation type="journal article" date="2019" name="Int. J. Syst. Evol. Microbiol.">
        <title>The Global Catalogue of Microorganisms (GCM) 10K type strain sequencing project: providing services to taxonomists for standard genome sequencing and annotation.</title>
        <authorList>
            <consortium name="The Broad Institute Genomics Platform"/>
            <consortium name="The Broad Institute Genome Sequencing Center for Infectious Disease"/>
            <person name="Wu L."/>
            <person name="Ma J."/>
        </authorList>
    </citation>
    <scope>NUCLEOTIDE SEQUENCE [LARGE SCALE GENOMIC DNA]</scope>
    <source>
        <strain evidence="5">JCM 11650</strain>
    </source>
</reference>
<organism evidence="4 5">
    <name type="scientific">Brachybacterium rhamnosum</name>
    <dbReference type="NCBI Taxonomy" id="173361"/>
    <lineage>
        <taxon>Bacteria</taxon>
        <taxon>Bacillati</taxon>
        <taxon>Actinomycetota</taxon>
        <taxon>Actinomycetes</taxon>
        <taxon>Micrococcales</taxon>
        <taxon>Dermabacteraceae</taxon>
        <taxon>Brachybacterium</taxon>
    </lineage>
</organism>
<evidence type="ECO:0000313" key="5">
    <source>
        <dbReference type="Proteomes" id="UP001597280"/>
    </source>
</evidence>
<dbReference type="Proteomes" id="UP001597280">
    <property type="component" value="Unassembled WGS sequence"/>
</dbReference>
<proteinExistence type="predicted"/>
<evidence type="ECO:0000256" key="1">
    <source>
        <dbReference type="SAM" id="MobiDB-lite"/>
    </source>
</evidence>
<feature type="compositionally biased region" description="Pro residues" evidence="1">
    <location>
        <begin position="1"/>
        <end position="16"/>
    </location>
</feature>
<name>A0ABW4PW26_9MICO</name>
<dbReference type="PROSITE" id="PS51272">
    <property type="entry name" value="SLH"/>
    <property type="match status" value="1"/>
</dbReference>
<evidence type="ECO:0000259" key="3">
    <source>
        <dbReference type="PROSITE" id="PS51272"/>
    </source>
</evidence>
<keyword evidence="2" id="KW-0472">Membrane</keyword>
<feature type="region of interest" description="Disordered" evidence="1">
    <location>
        <begin position="1"/>
        <end position="58"/>
    </location>
</feature>
<feature type="transmembrane region" description="Helical" evidence="2">
    <location>
        <begin position="64"/>
        <end position="85"/>
    </location>
</feature>
<gene>
    <name evidence="4" type="ORF">ACFSDA_06055</name>
</gene>
<keyword evidence="2" id="KW-0812">Transmembrane</keyword>
<keyword evidence="2" id="KW-1133">Transmembrane helix</keyword>
<comment type="caution">
    <text evidence="4">The sequence shown here is derived from an EMBL/GenBank/DDBJ whole genome shotgun (WGS) entry which is preliminary data.</text>
</comment>
<evidence type="ECO:0000256" key="2">
    <source>
        <dbReference type="SAM" id="Phobius"/>
    </source>
</evidence>
<protein>
    <recommendedName>
        <fullName evidence="3">SLH domain-containing protein</fullName>
    </recommendedName>
</protein>
<dbReference type="RefSeq" id="WP_343903897.1">
    <property type="nucleotide sequence ID" value="NZ_BAAAIS010000002.1"/>
</dbReference>
<sequence>MPSPTAPTPVPEPAPAAPRTAPAVPVPPVADAAPTRPVTATPSAPAASPATPAPTARPHRRRTVLLGSAAIAAVALPVTAGALLLQRGDASASTADGTFTDVGADDDALEAYRWADANGVQPALEDGSYAPGNAVTRGDLALALHRFAGAPAVPSEAVPAMLADLDTVPERRDAQLWLFGHAALWGDLSLCVHPDEPASRESASQTLTALLRPSLSARGHSQAVTDLAAADADPTTSALAWLRDSGLLPSALTGLKADATAVTRGELAQLLFRADQVLAGAPG</sequence>
<keyword evidence="5" id="KW-1185">Reference proteome</keyword>
<feature type="compositionally biased region" description="Low complexity" evidence="1">
    <location>
        <begin position="17"/>
        <end position="56"/>
    </location>
</feature>
<dbReference type="EMBL" id="JBHUFL010000002">
    <property type="protein sequence ID" value="MFD1834638.1"/>
    <property type="molecule type" value="Genomic_DNA"/>
</dbReference>
<dbReference type="InterPro" id="IPR001119">
    <property type="entry name" value="SLH_dom"/>
</dbReference>